<sequence>MLYIGECQKKFQKIGIAPFGPQQKRKCHHTCKECKAKLGSNEREGSSLQQLSARAGECVKVFANSLADCKREEQRACLKPCHWSLYS</sequence>
<proteinExistence type="predicted"/>
<gene>
    <name evidence="1" type="ORF">RLOC_00005952</name>
</gene>
<organism evidence="1 2">
    <name type="scientific">Lonchura striata</name>
    <name type="common">white-rumped munia</name>
    <dbReference type="NCBI Taxonomy" id="40157"/>
    <lineage>
        <taxon>Eukaryota</taxon>
        <taxon>Metazoa</taxon>
        <taxon>Chordata</taxon>
        <taxon>Craniata</taxon>
        <taxon>Vertebrata</taxon>
        <taxon>Euteleostomi</taxon>
        <taxon>Archelosauria</taxon>
        <taxon>Archosauria</taxon>
        <taxon>Dinosauria</taxon>
        <taxon>Saurischia</taxon>
        <taxon>Theropoda</taxon>
        <taxon>Coelurosauria</taxon>
        <taxon>Aves</taxon>
        <taxon>Neognathae</taxon>
        <taxon>Neoaves</taxon>
        <taxon>Telluraves</taxon>
        <taxon>Australaves</taxon>
        <taxon>Passeriformes</taxon>
        <taxon>Passeroidea</taxon>
        <taxon>Estrildidae</taxon>
        <taxon>Estrildinae</taxon>
        <taxon>Lonchura</taxon>
    </lineage>
</organism>
<name>A0A218VEZ3_9PASE</name>
<dbReference type="AlphaFoldDB" id="A0A218VEZ3"/>
<dbReference type="Proteomes" id="UP000197619">
    <property type="component" value="Unassembled WGS sequence"/>
</dbReference>
<evidence type="ECO:0000313" key="2">
    <source>
        <dbReference type="Proteomes" id="UP000197619"/>
    </source>
</evidence>
<comment type="caution">
    <text evidence="1">The sequence shown here is derived from an EMBL/GenBank/DDBJ whole genome shotgun (WGS) entry which is preliminary data.</text>
</comment>
<evidence type="ECO:0000313" key="1">
    <source>
        <dbReference type="EMBL" id="OWK64655.1"/>
    </source>
</evidence>
<accession>A0A218VEZ3</accession>
<reference evidence="1 2" key="1">
    <citation type="submission" date="2017-05" db="EMBL/GenBank/DDBJ databases">
        <title>Genome of assembly of the Bengalese finch, Lonchura striata domestica.</title>
        <authorList>
            <person name="Colquitt B.M."/>
            <person name="Brainard M.S."/>
        </authorList>
    </citation>
    <scope>NUCLEOTIDE SEQUENCE [LARGE SCALE GENOMIC DNA]</scope>
    <source>
        <strain evidence="1">White83orange57</strain>
    </source>
</reference>
<dbReference type="EMBL" id="MUZQ01000001">
    <property type="protein sequence ID" value="OWK64655.1"/>
    <property type="molecule type" value="Genomic_DNA"/>
</dbReference>
<keyword evidence="2" id="KW-1185">Reference proteome</keyword>
<protein>
    <submittedName>
        <fullName evidence="1">Uncharacterized protein</fullName>
    </submittedName>
</protein>